<name>A0A4R1L6F1_9BACT</name>
<accession>A0A4R1L6F1</accession>
<dbReference type="AlphaFoldDB" id="A0A4R1L6F1"/>
<evidence type="ECO:0000256" key="2">
    <source>
        <dbReference type="SAM" id="SignalP"/>
    </source>
</evidence>
<evidence type="ECO:0000313" key="3">
    <source>
        <dbReference type="EMBL" id="TCK72640.1"/>
    </source>
</evidence>
<feature type="signal peptide" evidence="2">
    <location>
        <begin position="1"/>
        <end position="19"/>
    </location>
</feature>
<evidence type="ECO:0000256" key="1">
    <source>
        <dbReference type="SAM" id="MobiDB-lite"/>
    </source>
</evidence>
<comment type="caution">
    <text evidence="3">The sequence shown here is derived from an EMBL/GenBank/DDBJ whole genome shotgun (WGS) entry which is preliminary data.</text>
</comment>
<dbReference type="Gene3D" id="3.40.50.410">
    <property type="entry name" value="von Willebrand factor, type A domain"/>
    <property type="match status" value="1"/>
</dbReference>
<protein>
    <submittedName>
        <fullName evidence="3">VWFA-related protein</fullName>
    </submittedName>
</protein>
<feature type="region of interest" description="Disordered" evidence="1">
    <location>
        <begin position="184"/>
        <end position="213"/>
    </location>
</feature>
<dbReference type="InterPro" id="IPR036465">
    <property type="entry name" value="vWFA_dom_sf"/>
</dbReference>
<dbReference type="SUPFAM" id="SSF53300">
    <property type="entry name" value="vWA-like"/>
    <property type="match status" value="1"/>
</dbReference>
<dbReference type="NCBIfam" id="TIGR03436">
    <property type="entry name" value="acidobact_VWFA"/>
    <property type="match status" value="1"/>
</dbReference>
<feature type="chain" id="PRO_5020338176" evidence="2">
    <location>
        <begin position="20"/>
        <end position="691"/>
    </location>
</feature>
<gene>
    <name evidence="3" type="ORF">C7378_2226</name>
</gene>
<reference evidence="3 4" key="1">
    <citation type="submission" date="2019-03" db="EMBL/GenBank/DDBJ databases">
        <title>Genomic Encyclopedia of Type Strains, Phase IV (KMG-IV): sequencing the most valuable type-strain genomes for metagenomic binning, comparative biology and taxonomic classification.</title>
        <authorList>
            <person name="Goeker M."/>
        </authorList>
    </citation>
    <scope>NUCLEOTIDE SEQUENCE [LARGE SCALE GENOMIC DNA]</scope>
    <source>
        <strain evidence="3 4">DSM 103428</strain>
    </source>
</reference>
<dbReference type="EMBL" id="SMGK01000003">
    <property type="protein sequence ID" value="TCK72640.1"/>
    <property type="molecule type" value="Genomic_DNA"/>
</dbReference>
<proteinExistence type="predicted"/>
<evidence type="ECO:0000313" key="4">
    <source>
        <dbReference type="Proteomes" id="UP000295210"/>
    </source>
</evidence>
<dbReference type="OrthoDB" id="127238at2"/>
<sequence>MKGAIALALLFIFSVPVLSAQQEPEQKPFVLRVNSELVLTNVVVRDRKTGDIVRGLTQKDFTIFENGKQQQISTFDFESVDQAVPLNEVTVSGDAAPIVLGKTGTAKPEELRDHRLIILFFDITSMQPEDLDRAQAAARNYINKQMQPADLVSVVSLDNTLSLDQDFTANRQLLLKAIDSYSGTQGAGYQPGSVSTTNQAEDTSSYTPDESEYNDINTDRELFAIASISKSLSYLNQKKSLLYFSGGIQRDGIENQASLRAATNAAVRSNLSIYSVDTRGLEAISPLGDASTGSLRGTSAYTGAALQNNLDANFNTQEVMATLSSDTGGKAFFDSNDFSPAFTRMQQDTSAYYGIGFRSSDARRDGRYRKLAIRVDRKDVKLEYRPGYYAPADFKHSNRADRERELDEQLSSDLPATDVAVYLDALYFRMDENHYYIPVSMIVPGSQIPFVKGGDRDKATLDIIGEVKDATGHVIGNARETVKLAVDQAQQVRRKNIQYSTSFTLPPGKYHLKFVVRENETGRMGSFESDIIVPDLRKQPVRMSSVVLASQRVPEPNKKEASPLVRDGMQLVPNLQHVFYQNQHLYFLYEIYGPTRVEEQKKDSAVRVLTSIEFLRGGQKVYETPLVEATRLNIPGRSAVAFQFDVPAAQLQPGLYTCQINVIDDAGGNFTFPRMALLVKQPLLENQPISK</sequence>
<keyword evidence="4" id="KW-1185">Reference proteome</keyword>
<keyword evidence="2" id="KW-0732">Signal</keyword>
<dbReference type="Proteomes" id="UP000295210">
    <property type="component" value="Unassembled WGS sequence"/>
</dbReference>
<dbReference type="RefSeq" id="WP_131996249.1">
    <property type="nucleotide sequence ID" value="NZ_SMGK01000003.1"/>
</dbReference>
<feature type="compositionally biased region" description="Polar residues" evidence="1">
    <location>
        <begin position="192"/>
        <end position="208"/>
    </location>
</feature>
<dbReference type="InterPro" id="IPR017802">
    <property type="entry name" value="VWFA-rel_acidobac-type"/>
</dbReference>
<organism evidence="3 4">
    <name type="scientific">Acidipila rosea</name>
    <dbReference type="NCBI Taxonomy" id="768535"/>
    <lineage>
        <taxon>Bacteria</taxon>
        <taxon>Pseudomonadati</taxon>
        <taxon>Acidobacteriota</taxon>
        <taxon>Terriglobia</taxon>
        <taxon>Terriglobales</taxon>
        <taxon>Acidobacteriaceae</taxon>
        <taxon>Acidipila</taxon>
    </lineage>
</organism>